<evidence type="ECO:0000256" key="5">
    <source>
        <dbReference type="ARBA" id="ARBA00010185"/>
    </source>
</evidence>
<feature type="transmembrane region" description="Helical" evidence="19">
    <location>
        <begin position="108"/>
        <end position="127"/>
    </location>
</feature>
<dbReference type="GO" id="GO:0016779">
    <property type="term" value="F:nucleotidyltransferase activity"/>
    <property type="evidence" value="ECO:0007669"/>
    <property type="project" value="UniProtKB-KW"/>
</dbReference>
<evidence type="ECO:0000256" key="6">
    <source>
        <dbReference type="ARBA" id="ARBA00012487"/>
    </source>
</evidence>
<keyword evidence="17" id="KW-1208">Phospholipid metabolism</keyword>
<organism evidence="20 21">
    <name type="scientific">Kordiimonas lipolytica</name>
    <dbReference type="NCBI Taxonomy" id="1662421"/>
    <lineage>
        <taxon>Bacteria</taxon>
        <taxon>Pseudomonadati</taxon>
        <taxon>Pseudomonadota</taxon>
        <taxon>Alphaproteobacteria</taxon>
        <taxon>Kordiimonadales</taxon>
        <taxon>Kordiimonadaceae</taxon>
        <taxon>Kordiimonas</taxon>
    </lineage>
</organism>
<keyword evidence="15 19" id="KW-0472">Membrane</keyword>
<evidence type="ECO:0000313" key="21">
    <source>
        <dbReference type="Proteomes" id="UP001595776"/>
    </source>
</evidence>
<feature type="transmembrane region" description="Helical" evidence="19">
    <location>
        <begin position="82"/>
        <end position="101"/>
    </location>
</feature>
<keyword evidence="12 18" id="KW-0548">Nucleotidyltransferase</keyword>
<keyword evidence="16" id="KW-0594">Phospholipid biosynthesis</keyword>
<comment type="pathway">
    <text evidence="4">Lipid metabolism.</text>
</comment>
<dbReference type="PROSITE" id="PS01315">
    <property type="entry name" value="CDS"/>
    <property type="match status" value="1"/>
</dbReference>
<evidence type="ECO:0000313" key="20">
    <source>
        <dbReference type="EMBL" id="MFC4347669.1"/>
    </source>
</evidence>
<dbReference type="Pfam" id="PF01148">
    <property type="entry name" value="CTP_transf_1"/>
    <property type="match status" value="1"/>
</dbReference>
<feature type="transmembrane region" description="Helical" evidence="19">
    <location>
        <begin position="172"/>
        <end position="192"/>
    </location>
</feature>
<evidence type="ECO:0000256" key="1">
    <source>
        <dbReference type="ARBA" id="ARBA00001698"/>
    </source>
</evidence>
<evidence type="ECO:0000256" key="7">
    <source>
        <dbReference type="ARBA" id="ARBA00019373"/>
    </source>
</evidence>
<gene>
    <name evidence="20" type="ORF">ACFO5Q_07395</name>
</gene>
<comment type="caution">
    <text evidence="20">The sequence shown here is derived from an EMBL/GenBank/DDBJ whole genome shotgun (WGS) entry which is preliminary data.</text>
</comment>
<proteinExistence type="inferred from homology"/>
<comment type="subcellular location">
    <subcellularLocation>
        <location evidence="2">Cell membrane</location>
        <topology evidence="2">Multi-pass membrane protein</topology>
    </subcellularLocation>
</comment>
<evidence type="ECO:0000256" key="2">
    <source>
        <dbReference type="ARBA" id="ARBA00004651"/>
    </source>
</evidence>
<sequence length="267" mass="28248">MPFGISDNLFKRIVSAVLLLPVVLWPIYAGGWWFAGLLALGGALMIIEWCGLTKVEPRLLHGLSAALLALLVPVLLATGFGAVALLIIGLTGLALLGRMLVKTSPSLGWWLTGLGYVALPLVALFYIREASALVVFWVFLVVWATDVGGYFAGKGIGGPKLAPKISPKKTWAGLLGGMALSSAVSVAFAAFFEFDINYWWVAGLLAAWAQVGDLLESGIKRSFGVKDSGGLIPGHGGLLDRVDGLVFVAPAVALLMTFYPLFGFELS</sequence>
<feature type="transmembrane region" description="Helical" evidence="19">
    <location>
        <begin position="9"/>
        <end position="27"/>
    </location>
</feature>
<evidence type="ECO:0000256" key="14">
    <source>
        <dbReference type="ARBA" id="ARBA00023098"/>
    </source>
</evidence>
<keyword evidence="10 18" id="KW-0808">Transferase</keyword>
<evidence type="ECO:0000256" key="18">
    <source>
        <dbReference type="RuleBase" id="RU003938"/>
    </source>
</evidence>
<evidence type="ECO:0000256" key="11">
    <source>
        <dbReference type="ARBA" id="ARBA00022692"/>
    </source>
</evidence>
<evidence type="ECO:0000256" key="15">
    <source>
        <dbReference type="ARBA" id="ARBA00023136"/>
    </source>
</evidence>
<evidence type="ECO:0000256" key="8">
    <source>
        <dbReference type="ARBA" id="ARBA00022475"/>
    </source>
</evidence>
<dbReference type="EMBL" id="JBHSCR010000004">
    <property type="protein sequence ID" value="MFC4347669.1"/>
    <property type="molecule type" value="Genomic_DNA"/>
</dbReference>
<comment type="pathway">
    <text evidence="3 18">Phospholipid metabolism; CDP-diacylglycerol biosynthesis; CDP-diacylglycerol from sn-glycerol 3-phosphate: step 3/3.</text>
</comment>
<evidence type="ECO:0000256" key="19">
    <source>
        <dbReference type="SAM" id="Phobius"/>
    </source>
</evidence>
<keyword evidence="13 19" id="KW-1133">Transmembrane helix</keyword>
<comment type="similarity">
    <text evidence="5 18">Belongs to the CDS family.</text>
</comment>
<feature type="transmembrane region" description="Helical" evidence="19">
    <location>
        <begin position="244"/>
        <end position="262"/>
    </location>
</feature>
<keyword evidence="9" id="KW-0444">Lipid biosynthesis</keyword>
<evidence type="ECO:0000256" key="16">
    <source>
        <dbReference type="ARBA" id="ARBA00023209"/>
    </source>
</evidence>
<keyword evidence="8" id="KW-1003">Cell membrane</keyword>
<evidence type="ECO:0000256" key="17">
    <source>
        <dbReference type="ARBA" id="ARBA00023264"/>
    </source>
</evidence>
<evidence type="ECO:0000256" key="12">
    <source>
        <dbReference type="ARBA" id="ARBA00022695"/>
    </source>
</evidence>
<evidence type="ECO:0000256" key="10">
    <source>
        <dbReference type="ARBA" id="ARBA00022679"/>
    </source>
</evidence>
<dbReference type="InterPro" id="IPR000374">
    <property type="entry name" value="PC_trans"/>
</dbReference>
<dbReference type="EC" id="2.7.7.41" evidence="6 18"/>
<dbReference type="Proteomes" id="UP001595776">
    <property type="component" value="Unassembled WGS sequence"/>
</dbReference>
<evidence type="ECO:0000256" key="13">
    <source>
        <dbReference type="ARBA" id="ARBA00022989"/>
    </source>
</evidence>
<dbReference type="RefSeq" id="WP_068149320.1">
    <property type="nucleotide sequence ID" value="NZ_JBHSCR010000004.1"/>
</dbReference>
<keyword evidence="14" id="KW-0443">Lipid metabolism</keyword>
<dbReference type="PANTHER" id="PTHR46382">
    <property type="entry name" value="PHOSPHATIDATE CYTIDYLYLTRANSFERASE"/>
    <property type="match status" value="1"/>
</dbReference>
<evidence type="ECO:0000256" key="9">
    <source>
        <dbReference type="ARBA" id="ARBA00022516"/>
    </source>
</evidence>
<accession>A0ABV8U9Z7</accession>
<reference evidence="21" key="1">
    <citation type="journal article" date="2019" name="Int. J. Syst. Evol. Microbiol.">
        <title>The Global Catalogue of Microorganisms (GCM) 10K type strain sequencing project: providing services to taxonomists for standard genome sequencing and annotation.</title>
        <authorList>
            <consortium name="The Broad Institute Genomics Platform"/>
            <consortium name="The Broad Institute Genome Sequencing Center for Infectious Disease"/>
            <person name="Wu L."/>
            <person name="Ma J."/>
        </authorList>
    </citation>
    <scope>NUCLEOTIDE SEQUENCE [LARGE SCALE GENOMIC DNA]</scope>
    <source>
        <strain evidence="21">CGMCC 1.15304</strain>
    </source>
</reference>
<evidence type="ECO:0000256" key="4">
    <source>
        <dbReference type="ARBA" id="ARBA00005189"/>
    </source>
</evidence>
<dbReference type="PANTHER" id="PTHR46382:SF1">
    <property type="entry name" value="PHOSPHATIDATE CYTIDYLYLTRANSFERASE"/>
    <property type="match status" value="1"/>
</dbReference>
<comment type="catalytic activity">
    <reaction evidence="1 18">
        <text>a 1,2-diacyl-sn-glycero-3-phosphate + CTP + H(+) = a CDP-1,2-diacyl-sn-glycerol + diphosphate</text>
        <dbReference type="Rhea" id="RHEA:16229"/>
        <dbReference type="ChEBI" id="CHEBI:15378"/>
        <dbReference type="ChEBI" id="CHEBI:33019"/>
        <dbReference type="ChEBI" id="CHEBI:37563"/>
        <dbReference type="ChEBI" id="CHEBI:58332"/>
        <dbReference type="ChEBI" id="CHEBI:58608"/>
        <dbReference type="EC" id="2.7.7.41"/>
    </reaction>
</comment>
<feature type="transmembrane region" description="Helical" evidence="19">
    <location>
        <begin position="133"/>
        <end position="152"/>
    </location>
</feature>
<name>A0ABV8U9Z7_9PROT</name>
<keyword evidence="21" id="KW-1185">Reference proteome</keyword>
<protein>
    <recommendedName>
        <fullName evidence="7 18">Phosphatidate cytidylyltransferase</fullName>
        <ecNumber evidence="6 18">2.7.7.41</ecNumber>
    </recommendedName>
</protein>
<keyword evidence="11 18" id="KW-0812">Transmembrane</keyword>
<evidence type="ECO:0000256" key="3">
    <source>
        <dbReference type="ARBA" id="ARBA00005119"/>
    </source>
</evidence>